<accession>A0A0S4U0M6</accession>
<proteinExistence type="predicted"/>
<protein>
    <submittedName>
        <fullName evidence="1">Uncharacterized protein</fullName>
    </submittedName>
</protein>
<gene>
    <name evidence="1" type="ORF">RUN39_v1_2330001</name>
</gene>
<organism evidence="1">
    <name type="scientific">Ralstonia solanacearum</name>
    <name type="common">Pseudomonas solanacearum</name>
    <dbReference type="NCBI Taxonomy" id="305"/>
    <lineage>
        <taxon>Bacteria</taxon>
        <taxon>Pseudomonadati</taxon>
        <taxon>Pseudomonadota</taxon>
        <taxon>Betaproteobacteria</taxon>
        <taxon>Burkholderiales</taxon>
        <taxon>Burkholderiaceae</taxon>
        <taxon>Ralstonia</taxon>
        <taxon>Ralstonia solanacearum species complex</taxon>
    </lineage>
</organism>
<dbReference type="AlphaFoldDB" id="A0A0S4U0M6"/>
<reference evidence="1" key="1">
    <citation type="submission" date="2015-10" db="EMBL/GenBank/DDBJ databases">
        <authorList>
            <person name="Gilbert D.G."/>
        </authorList>
    </citation>
    <scope>NUCLEOTIDE SEQUENCE</scope>
    <source>
        <strain evidence="1">Phyl III-seqv23</strain>
    </source>
</reference>
<dbReference type="EMBL" id="LN899819">
    <property type="protein sequence ID" value="CUV15792.1"/>
    <property type="molecule type" value="Genomic_DNA"/>
</dbReference>
<sequence>MERLRAYGNAINAEAARAFIEHVMAWL</sequence>
<name>A0A0S4U0M6_RALSL</name>
<evidence type="ECO:0000313" key="1">
    <source>
        <dbReference type="EMBL" id="CUV15792.1"/>
    </source>
</evidence>